<organism evidence="1 2">
    <name type="scientific">Pseudescherichia vulneris NBRC 102420</name>
    <dbReference type="NCBI Taxonomy" id="1115515"/>
    <lineage>
        <taxon>Bacteria</taxon>
        <taxon>Pseudomonadati</taxon>
        <taxon>Pseudomonadota</taxon>
        <taxon>Gammaproteobacteria</taxon>
        <taxon>Enterobacterales</taxon>
        <taxon>Enterobacteriaceae</taxon>
        <taxon>Pseudescherichia</taxon>
    </lineage>
</organism>
<dbReference type="Proteomes" id="UP000029462">
    <property type="component" value="Unassembled WGS sequence"/>
</dbReference>
<name>A0A090UYZ1_PSEVU</name>
<evidence type="ECO:0000313" key="2">
    <source>
        <dbReference type="Proteomes" id="UP000029462"/>
    </source>
</evidence>
<dbReference type="AlphaFoldDB" id="A0A090UYZ1"/>
<comment type="caution">
    <text evidence="1">The sequence shown here is derived from an EMBL/GenBank/DDBJ whole genome shotgun (WGS) entry which is preliminary data.</text>
</comment>
<dbReference type="STRING" id="1115515.EV102420_08_03080"/>
<evidence type="ECO:0000313" key="1">
    <source>
        <dbReference type="EMBL" id="GAL57845.1"/>
    </source>
</evidence>
<accession>A0A090UYZ1</accession>
<gene>
    <name evidence="1" type="ORF">EV102420_08_03080</name>
</gene>
<reference evidence="1 2" key="1">
    <citation type="submission" date="2014-09" db="EMBL/GenBank/DDBJ databases">
        <title>Whole genome shotgun sequence of Escherichia vulneris NBRC 102420.</title>
        <authorList>
            <person name="Yoshida Y."/>
            <person name="Hosoyama A."/>
            <person name="Tsuchikane K."/>
            <person name="Ohji S."/>
            <person name="Ichikawa N."/>
            <person name="Kimura A."/>
            <person name="Yamazoe A."/>
            <person name="Ezaki T."/>
            <person name="Fujita N."/>
        </authorList>
    </citation>
    <scope>NUCLEOTIDE SEQUENCE [LARGE SCALE GENOMIC DNA]</scope>
    <source>
        <strain evidence="1 2">NBRC 102420</strain>
    </source>
</reference>
<proteinExistence type="predicted"/>
<sequence>MNQIKKGNVITVRLNDVQVQALQEIMNSDKVQKKNLSATLQYLVNQYMVFNKK</sequence>
<dbReference type="EMBL" id="BBMZ01000008">
    <property type="protein sequence ID" value="GAL57845.1"/>
    <property type="molecule type" value="Genomic_DNA"/>
</dbReference>
<keyword evidence="2" id="KW-1185">Reference proteome</keyword>
<protein>
    <submittedName>
        <fullName evidence="1">Uncharacterized protein</fullName>
    </submittedName>
</protein>